<organism evidence="3">
    <name type="scientific">Colletotrichum graminicola (strain M1.001 / M2 / FGSC 10212)</name>
    <name type="common">Maize anthracnose fungus</name>
    <name type="synonym">Glomerella graminicola</name>
    <dbReference type="NCBI Taxonomy" id="645133"/>
    <lineage>
        <taxon>Eukaryota</taxon>
        <taxon>Fungi</taxon>
        <taxon>Dikarya</taxon>
        <taxon>Ascomycota</taxon>
        <taxon>Pezizomycotina</taxon>
        <taxon>Sordariomycetes</taxon>
        <taxon>Hypocreomycetidae</taxon>
        <taxon>Glomerellales</taxon>
        <taxon>Glomerellaceae</taxon>
        <taxon>Colletotrichum</taxon>
        <taxon>Colletotrichum graminicola species complex</taxon>
    </lineage>
</organism>
<keyword evidence="3" id="KW-1185">Reference proteome</keyword>
<accession>E3R0S9</accession>
<sequence>MAHLLAREGRGLACSGLVLVDTVYISPARLLGSGVNSNYKIVAPTMPADMPPGTRDEILASLVRANVLCSSWQPPLWDNCKMPSAVLLRAMDSIPQAAPPGSDDTSSGTEEADGNMSKCRLDALRDLDDLGWDETQPGLVRSVVHTPGHHYALFADENISSTTESLKQALRQLEGGNL</sequence>
<dbReference type="VEuPathDB" id="FungiDB:GLRG_11865"/>
<name>E3R0S9_COLGM</name>
<evidence type="ECO:0000256" key="1">
    <source>
        <dbReference type="SAM" id="MobiDB-lite"/>
    </source>
</evidence>
<dbReference type="RefSeq" id="XP_008100737.1">
    <property type="nucleotide sequence ID" value="XM_008102546.1"/>
</dbReference>
<evidence type="ECO:0000313" key="3">
    <source>
        <dbReference type="Proteomes" id="UP000008782"/>
    </source>
</evidence>
<dbReference type="GeneID" id="24417228"/>
<proteinExistence type="predicted"/>
<evidence type="ECO:0000313" key="2">
    <source>
        <dbReference type="EMBL" id="EFQ36717.1"/>
    </source>
</evidence>
<dbReference type="Proteomes" id="UP000008782">
    <property type="component" value="Unassembled WGS sequence"/>
</dbReference>
<gene>
    <name evidence="2" type="ORF">GLRG_11865</name>
</gene>
<dbReference type="Gene3D" id="3.40.50.1820">
    <property type="entry name" value="alpha/beta hydrolase"/>
    <property type="match status" value="1"/>
</dbReference>
<dbReference type="OrthoDB" id="329835at2759"/>
<dbReference type="HOGENOM" id="CLU_1540891_0_0_1"/>
<dbReference type="InterPro" id="IPR029058">
    <property type="entry name" value="AB_hydrolase_fold"/>
</dbReference>
<dbReference type="AlphaFoldDB" id="E3R0S9"/>
<dbReference type="EMBL" id="GG697484">
    <property type="protein sequence ID" value="EFQ36717.1"/>
    <property type="molecule type" value="Genomic_DNA"/>
</dbReference>
<protein>
    <submittedName>
        <fullName evidence="2">Thioesterase domain-containing protein</fullName>
    </submittedName>
</protein>
<reference evidence="3" key="1">
    <citation type="journal article" date="2012" name="Nat. Genet.">
        <title>Lifestyle transitions in plant pathogenic Colletotrichum fungi deciphered by genome and transcriptome analyses.</title>
        <authorList>
            <person name="O'Connell R.J."/>
            <person name="Thon M.R."/>
            <person name="Hacquard S."/>
            <person name="Amyotte S.G."/>
            <person name="Kleemann J."/>
            <person name="Torres M.F."/>
            <person name="Damm U."/>
            <person name="Buiate E.A."/>
            <person name="Epstein L."/>
            <person name="Alkan N."/>
            <person name="Altmueller J."/>
            <person name="Alvarado-Balderrama L."/>
            <person name="Bauser C.A."/>
            <person name="Becker C."/>
            <person name="Birren B.W."/>
            <person name="Chen Z."/>
            <person name="Choi J."/>
            <person name="Crouch J.A."/>
            <person name="Duvick J.P."/>
            <person name="Farman M.A."/>
            <person name="Gan P."/>
            <person name="Heiman D."/>
            <person name="Henrissat B."/>
            <person name="Howard R.J."/>
            <person name="Kabbage M."/>
            <person name="Koch C."/>
            <person name="Kracher B."/>
            <person name="Kubo Y."/>
            <person name="Law A.D."/>
            <person name="Lebrun M.-H."/>
            <person name="Lee Y.-H."/>
            <person name="Miyara I."/>
            <person name="Moore N."/>
            <person name="Neumann U."/>
            <person name="Nordstroem K."/>
            <person name="Panaccione D.G."/>
            <person name="Panstruga R."/>
            <person name="Place M."/>
            <person name="Proctor R.H."/>
            <person name="Prusky D."/>
            <person name="Rech G."/>
            <person name="Reinhardt R."/>
            <person name="Rollins J.A."/>
            <person name="Rounsley S."/>
            <person name="Schardl C.L."/>
            <person name="Schwartz D.C."/>
            <person name="Shenoy N."/>
            <person name="Shirasu K."/>
            <person name="Sikhakolli U.R."/>
            <person name="Stueber K."/>
            <person name="Sukno S.A."/>
            <person name="Sweigard J.A."/>
            <person name="Takano Y."/>
            <person name="Takahara H."/>
            <person name="Trail F."/>
            <person name="van der Does H.C."/>
            <person name="Voll L.M."/>
            <person name="Will I."/>
            <person name="Young S."/>
            <person name="Zeng Q."/>
            <person name="Zhang J."/>
            <person name="Zhou S."/>
            <person name="Dickman M.B."/>
            <person name="Schulze-Lefert P."/>
            <person name="Ver Loren van Themaat E."/>
            <person name="Ma L.-J."/>
            <person name="Vaillancourt L.J."/>
        </authorList>
    </citation>
    <scope>NUCLEOTIDE SEQUENCE [LARGE SCALE GENOMIC DNA]</scope>
    <source>
        <strain evidence="3">M1.001 / M2 / FGSC 10212</strain>
    </source>
</reference>
<feature type="region of interest" description="Disordered" evidence="1">
    <location>
        <begin position="94"/>
        <end position="116"/>
    </location>
</feature>